<dbReference type="AlphaFoldDB" id="A0A1H2VGU7"/>
<dbReference type="InterPro" id="IPR002347">
    <property type="entry name" value="SDR_fam"/>
</dbReference>
<dbReference type="GO" id="GO:0008206">
    <property type="term" value="P:bile acid metabolic process"/>
    <property type="evidence" value="ECO:0007669"/>
    <property type="project" value="UniProtKB-ARBA"/>
</dbReference>
<dbReference type="InterPro" id="IPR051122">
    <property type="entry name" value="SDR_DHRS6-like"/>
</dbReference>
<dbReference type="FunFam" id="3.40.50.720:FF:000084">
    <property type="entry name" value="Short-chain dehydrogenase reductase"/>
    <property type="match status" value="1"/>
</dbReference>
<dbReference type="RefSeq" id="WP_074705101.1">
    <property type="nucleotide sequence ID" value="NZ_CALAKB010000006.1"/>
</dbReference>
<evidence type="ECO:0000313" key="4">
    <source>
        <dbReference type="EMBL" id="SDW67488.1"/>
    </source>
</evidence>
<dbReference type="EMBL" id="FNOP01000004">
    <property type="protein sequence ID" value="SDW67488.1"/>
    <property type="molecule type" value="Genomic_DNA"/>
</dbReference>
<dbReference type="InterPro" id="IPR057326">
    <property type="entry name" value="KR_dom"/>
</dbReference>
<dbReference type="GO" id="GO:0016491">
    <property type="term" value="F:oxidoreductase activity"/>
    <property type="evidence" value="ECO:0007669"/>
    <property type="project" value="UniProtKB-KW"/>
</dbReference>
<keyword evidence="2" id="KW-0560">Oxidoreductase</keyword>
<sequence>MIGYGMENKRGVISGGTSGIGLAAARMLVQDGATVWLVGRDPERGKKALESLEGLPGKALYLQGDVSTVEGCRKIAACLQRQHQELDFLVNSAGIYQEKPFQDVTEEEYQQLMDVNVKGTIFLTQALLDLFAQDGPSIVNIASDAALEGNYGCCLYAASKGAVVAFTRSLALDLAPWIRVNCLCPGDVDTPLVEKQLAEGGYSRESMASVYPMGRIGKPEEVAHMICAVLSPLNGFMTGAIVSVDGGLTAK</sequence>
<dbReference type="PANTHER" id="PTHR43477">
    <property type="entry name" value="DIHYDROANTICAPSIN 7-DEHYDROGENASE"/>
    <property type="match status" value="1"/>
</dbReference>
<dbReference type="CDD" id="cd05233">
    <property type="entry name" value="SDR_c"/>
    <property type="match status" value="1"/>
</dbReference>
<dbReference type="PRINTS" id="PR00081">
    <property type="entry name" value="GDHRDH"/>
</dbReference>
<dbReference type="Gene3D" id="3.40.50.720">
    <property type="entry name" value="NAD(P)-binding Rossmann-like Domain"/>
    <property type="match status" value="1"/>
</dbReference>
<dbReference type="InterPro" id="IPR020904">
    <property type="entry name" value="Sc_DH/Rdtase_CS"/>
</dbReference>
<gene>
    <name evidence="4" type="ORF">SAMN05216495_10439</name>
</gene>
<accession>A0A1H2VGU7</accession>
<dbReference type="PROSITE" id="PS00061">
    <property type="entry name" value="ADH_SHORT"/>
    <property type="match status" value="1"/>
</dbReference>
<evidence type="ECO:0000313" key="5">
    <source>
        <dbReference type="Proteomes" id="UP000182379"/>
    </source>
</evidence>
<dbReference type="InterPro" id="IPR036291">
    <property type="entry name" value="NAD(P)-bd_dom_sf"/>
</dbReference>
<protein>
    <submittedName>
        <fullName evidence="4">NAD(P)-dependent dehydrogenase, short-chain alcohol dehydrogenase family</fullName>
    </submittedName>
</protein>
<organism evidence="4 5">
    <name type="scientific">Acidaminococcus fermentans</name>
    <dbReference type="NCBI Taxonomy" id="905"/>
    <lineage>
        <taxon>Bacteria</taxon>
        <taxon>Bacillati</taxon>
        <taxon>Bacillota</taxon>
        <taxon>Negativicutes</taxon>
        <taxon>Acidaminococcales</taxon>
        <taxon>Acidaminococcaceae</taxon>
        <taxon>Acidaminococcus</taxon>
    </lineage>
</organism>
<comment type="caution">
    <text evidence="4">The sequence shown here is derived from an EMBL/GenBank/DDBJ whole genome shotgun (WGS) entry which is preliminary data.</text>
</comment>
<reference evidence="4 5" key="1">
    <citation type="submission" date="2016-10" db="EMBL/GenBank/DDBJ databases">
        <authorList>
            <person name="Varghese N."/>
            <person name="Submissions S."/>
        </authorList>
    </citation>
    <scope>NUCLEOTIDE SEQUENCE [LARGE SCALE GENOMIC DNA]</scope>
    <source>
        <strain evidence="4 5">WCC6</strain>
    </source>
</reference>
<evidence type="ECO:0000256" key="1">
    <source>
        <dbReference type="ARBA" id="ARBA00006484"/>
    </source>
</evidence>
<dbReference type="PANTHER" id="PTHR43477:SF1">
    <property type="entry name" value="DIHYDROANTICAPSIN 7-DEHYDROGENASE"/>
    <property type="match status" value="1"/>
</dbReference>
<dbReference type="Proteomes" id="UP000182379">
    <property type="component" value="Unassembled WGS sequence"/>
</dbReference>
<evidence type="ECO:0000256" key="2">
    <source>
        <dbReference type="ARBA" id="ARBA00023002"/>
    </source>
</evidence>
<dbReference type="SUPFAM" id="SSF51735">
    <property type="entry name" value="NAD(P)-binding Rossmann-fold domains"/>
    <property type="match status" value="1"/>
</dbReference>
<comment type="similarity">
    <text evidence="1">Belongs to the short-chain dehydrogenases/reductases (SDR) family.</text>
</comment>
<dbReference type="Pfam" id="PF13561">
    <property type="entry name" value="adh_short_C2"/>
    <property type="match status" value="1"/>
</dbReference>
<evidence type="ECO:0000259" key="3">
    <source>
        <dbReference type="SMART" id="SM00822"/>
    </source>
</evidence>
<name>A0A1H2VGU7_ACIFE</name>
<proteinExistence type="inferred from homology"/>
<dbReference type="PRINTS" id="PR00080">
    <property type="entry name" value="SDRFAMILY"/>
</dbReference>
<dbReference type="SMART" id="SM00822">
    <property type="entry name" value="PKS_KR"/>
    <property type="match status" value="1"/>
</dbReference>
<feature type="domain" description="Ketoreductase" evidence="3">
    <location>
        <begin position="11"/>
        <end position="189"/>
    </location>
</feature>